<feature type="region of interest" description="Disordered" evidence="1">
    <location>
        <begin position="401"/>
        <end position="431"/>
    </location>
</feature>
<dbReference type="EMBL" id="CP035382">
    <property type="protein sequence ID" value="QDK17388.1"/>
    <property type="molecule type" value="Genomic_DNA"/>
</dbReference>
<feature type="compositionally biased region" description="Basic and acidic residues" evidence="1">
    <location>
        <begin position="276"/>
        <end position="314"/>
    </location>
</feature>
<dbReference type="RefSeq" id="WP_142486612.1">
    <property type="nucleotide sequence ID" value="NZ_CP035382.1"/>
</dbReference>
<name>A0AAP9D9R2_9ENTR</name>
<dbReference type="AlphaFoldDB" id="A0AAP9D9R2"/>
<organism evidence="2 3">
    <name type="scientific">Leclercia adecarboxylata</name>
    <dbReference type="NCBI Taxonomy" id="83655"/>
    <lineage>
        <taxon>Bacteria</taxon>
        <taxon>Pseudomonadati</taxon>
        <taxon>Pseudomonadota</taxon>
        <taxon>Gammaproteobacteria</taxon>
        <taxon>Enterobacterales</taxon>
        <taxon>Enterobacteriaceae</taxon>
        <taxon>Leclercia</taxon>
    </lineage>
</organism>
<evidence type="ECO:0000313" key="2">
    <source>
        <dbReference type="EMBL" id="QDK17388.1"/>
    </source>
</evidence>
<evidence type="ECO:0000256" key="1">
    <source>
        <dbReference type="SAM" id="MobiDB-lite"/>
    </source>
</evidence>
<sequence length="449" mass="47669">MAIGSNVHVWLTPDSPDGKVQGDFVPKADSADQIHYYNSQGNANANNGDKTHTDIFVVGDHTGGYYQQSDWPQDRYDFRPLNGITGNQGLPQSSVGKDYIFVQGNEADYTVTGVDHPQNGKNNDIDNLHVVDNETGKSPFQNANGIEGVIFGDGPSSSHGGSTTVTTTATLNLDVNLESSDSTDHLRSITLDGIPEGATFTGNHTSVTYDAEKGVYILTFDNDTSHYTGQVSVELPAGSSDFGKVTLEVDSTAVEQHETEFTVDGKEGGTFVSESHGGEEHADDAVDDDRSLMASHSVEESHPDHDGEESDKQTHTSSLDADDRAASLIDDDNLMLNTTNAEHSETSTASADHASDALLGDAQSESLATLQSASPGQEEQLNFSDLIHDEEHNDLSNLIQAGPQSDAAEGPGEVEHVPAEGGEIAGADGYDAGNDAMLDNLIAKPEEHV</sequence>
<feature type="region of interest" description="Disordered" evidence="1">
    <location>
        <begin position="260"/>
        <end position="320"/>
    </location>
</feature>
<evidence type="ECO:0000313" key="3">
    <source>
        <dbReference type="Proteomes" id="UP000317812"/>
    </source>
</evidence>
<protein>
    <submittedName>
        <fullName evidence="2">Uncharacterized protein</fullName>
    </submittedName>
</protein>
<gene>
    <name evidence="2" type="ORF">ES815_03300</name>
</gene>
<proteinExistence type="predicted"/>
<dbReference type="Proteomes" id="UP000317812">
    <property type="component" value="Chromosome"/>
</dbReference>
<accession>A0AAP9D9R2</accession>
<reference evidence="2 3" key="1">
    <citation type="submission" date="2019-01" db="EMBL/GenBank/DDBJ databases">
        <title>Florfenicol resistance in Enterobacteriaceae and whole-genome sequence analysis of florfenicol-resistant Leclercia adecarboxylata strain R25.</title>
        <authorList>
            <person name="Bao Q."/>
            <person name="Ying Y."/>
        </authorList>
    </citation>
    <scope>NUCLEOTIDE SEQUENCE [LARGE SCALE GENOMIC DNA]</scope>
    <source>
        <strain evidence="2 3">R25</strain>
    </source>
</reference>